<keyword evidence="1" id="KW-0812">Transmembrane</keyword>
<proteinExistence type="predicted"/>
<dbReference type="AlphaFoldDB" id="A0A2W4XSB4"/>
<dbReference type="Proteomes" id="UP000249794">
    <property type="component" value="Unassembled WGS sequence"/>
</dbReference>
<keyword evidence="1" id="KW-0472">Membrane</keyword>
<keyword evidence="1" id="KW-1133">Transmembrane helix</keyword>
<evidence type="ECO:0000256" key="1">
    <source>
        <dbReference type="SAM" id="Phobius"/>
    </source>
</evidence>
<name>A0A2W4XSB4_9CYAN</name>
<sequence length="61" mass="6916">MGNRFRLKPGSQLLLFLICFTFGVWVLRGLTLLSFLPGIVLYLLILACLAVFVINSIRSMR</sequence>
<protein>
    <submittedName>
        <fullName evidence="2">Uncharacterized protein</fullName>
    </submittedName>
</protein>
<comment type="caution">
    <text evidence="2">The sequence shown here is derived from an EMBL/GenBank/DDBJ whole genome shotgun (WGS) entry which is preliminary data.</text>
</comment>
<reference evidence="2 3" key="2">
    <citation type="submission" date="2018-06" db="EMBL/GenBank/DDBJ databases">
        <title>Metagenomic assembly of (sub)arctic Cyanobacteria and their associated microbiome from non-axenic cultures.</title>
        <authorList>
            <person name="Baurain D."/>
        </authorList>
    </citation>
    <scope>NUCLEOTIDE SEQUENCE [LARGE SCALE GENOMIC DNA]</scope>
    <source>
        <strain evidence="2">ULC027bin1</strain>
    </source>
</reference>
<gene>
    <name evidence="2" type="ORF">DCF15_01995</name>
</gene>
<evidence type="ECO:0000313" key="2">
    <source>
        <dbReference type="EMBL" id="PZO60430.1"/>
    </source>
</evidence>
<accession>A0A2W4XSB4</accession>
<feature type="transmembrane region" description="Helical" evidence="1">
    <location>
        <begin position="12"/>
        <end position="33"/>
    </location>
</feature>
<organism evidence="2 3">
    <name type="scientific">Phormidesmis priestleyi</name>
    <dbReference type="NCBI Taxonomy" id="268141"/>
    <lineage>
        <taxon>Bacteria</taxon>
        <taxon>Bacillati</taxon>
        <taxon>Cyanobacteriota</taxon>
        <taxon>Cyanophyceae</taxon>
        <taxon>Leptolyngbyales</taxon>
        <taxon>Leptolyngbyaceae</taxon>
        <taxon>Phormidesmis</taxon>
    </lineage>
</organism>
<reference evidence="3" key="1">
    <citation type="submission" date="2018-04" db="EMBL/GenBank/DDBJ databases">
        <authorList>
            <person name="Cornet L."/>
        </authorList>
    </citation>
    <scope>NUCLEOTIDE SEQUENCE [LARGE SCALE GENOMIC DNA]</scope>
</reference>
<dbReference type="EMBL" id="QBMP01000009">
    <property type="protein sequence ID" value="PZO60430.1"/>
    <property type="molecule type" value="Genomic_DNA"/>
</dbReference>
<feature type="transmembrane region" description="Helical" evidence="1">
    <location>
        <begin position="39"/>
        <end position="57"/>
    </location>
</feature>
<evidence type="ECO:0000313" key="3">
    <source>
        <dbReference type="Proteomes" id="UP000249794"/>
    </source>
</evidence>